<dbReference type="InterPro" id="IPR041519">
    <property type="entry name" value="HEPN_RiboL-PSP"/>
</dbReference>
<gene>
    <name evidence="2" type="ORF">HZF10_02030</name>
</gene>
<feature type="domain" description="RiboL-PSP-HEPN" evidence="1">
    <location>
        <begin position="19"/>
        <end position="174"/>
    </location>
</feature>
<accession>A0A7Y8XZF4</accession>
<dbReference type="RefSeq" id="WP_176004503.1">
    <property type="nucleotide sequence ID" value="NZ_JABWMI010000003.1"/>
</dbReference>
<keyword evidence="3" id="KW-1185">Reference proteome</keyword>
<dbReference type="EMBL" id="JACBJI010000001">
    <property type="protein sequence ID" value="NYA69683.1"/>
    <property type="molecule type" value="Genomic_DNA"/>
</dbReference>
<organism evidence="2 3">
    <name type="scientific">Flavobacterium agri</name>
    <dbReference type="NCBI Taxonomy" id="2743471"/>
    <lineage>
        <taxon>Bacteria</taxon>
        <taxon>Pseudomonadati</taxon>
        <taxon>Bacteroidota</taxon>
        <taxon>Flavobacteriia</taxon>
        <taxon>Flavobacteriales</taxon>
        <taxon>Flavobacteriaceae</taxon>
        <taxon>Flavobacterium</taxon>
    </lineage>
</organism>
<dbReference type="Pfam" id="PF18735">
    <property type="entry name" value="HEPN_RiboL-PSP"/>
    <property type="match status" value="1"/>
</dbReference>
<proteinExistence type="predicted"/>
<evidence type="ECO:0000313" key="2">
    <source>
        <dbReference type="EMBL" id="NYA69683.1"/>
    </source>
</evidence>
<dbReference type="AlphaFoldDB" id="A0A7Y8XZF4"/>
<reference evidence="2 3" key="1">
    <citation type="submission" date="2020-07" db="EMBL/GenBank/DDBJ databases">
        <authorList>
            <person name="Sun Q."/>
        </authorList>
    </citation>
    <scope>NUCLEOTIDE SEQUENCE [LARGE SCALE GENOMIC DNA]</scope>
    <source>
        <strain evidence="2 3">MAH-1</strain>
    </source>
</reference>
<evidence type="ECO:0000259" key="1">
    <source>
        <dbReference type="Pfam" id="PF18735"/>
    </source>
</evidence>
<evidence type="ECO:0000313" key="3">
    <source>
        <dbReference type="Proteomes" id="UP000535020"/>
    </source>
</evidence>
<sequence>MAAATPTIIDQQYVSGNSLVDYLKAQKELTFYSEAENNFRKTILLSAASFFEKEFTDLLSDFAKSQSDGNQMIMSIIKQKAISRQYHTNFDWDSSNANKFFALFGNEFKTKMANQVKENADLDKSIKAFLEIGSERNKMVHQNFAEITIEKTAEEIYKLYKTSLLFIETMKSELIKKKVN</sequence>
<protein>
    <recommendedName>
        <fullName evidence="1">RiboL-PSP-HEPN domain-containing protein</fullName>
    </recommendedName>
</protein>
<comment type="caution">
    <text evidence="2">The sequence shown here is derived from an EMBL/GenBank/DDBJ whole genome shotgun (WGS) entry which is preliminary data.</text>
</comment>
<name>A0A7Y8XZF4_9FLAO</name>
<dbReference type="Proteomes" id="UP000535020">
    <property type="component" value="Unassembled WGS sequence"/>
</dbReference>